<dbReference type="RefSeq" id="WP_194214560.1">
    <property type="nucleotide sequence ID" value="NZ_CP061205.1"/>
</dbReference>
<evidence type="ECO:0000313" key="2">
    <source>
        <dbReference type="Proteomes" id="UP001595444"/>
    </source>
</evidence>
<accession>A0ABV7D8Q6</accession>
<name>A0ABV7D8Q6_9PROT</name>
<dbReference type="Proteomes" id="UP001595444">
    <property type="component" value="Unassembled WGS sequence"/>
</dbReference>
<comment type="caution">
    <text evidence="1">The sequence shown here is derived from an EMBL/GenBank/DDBJ whole genome shotgun (WGS) entry which is preliminary data.</text>
</comment>
<gene>
    <name evidence="1" type="ORF">ACFOKA_15380</name>
</gene>
<protein>
    <recommendedName>
        <fullName evidence="3">Holliday junction resolvase RuvC</fullName>
    </recommendedName>
</protein>
<evidence type="ECO:0008006" key="3">
    <source>
        <dbReference type="Google" id="ProtNLM"/>
    </source>
</evidence>
<organism evidence="1 2">
    <name type="scientific">Kordiimonas pumila</name>
    <dbReference type="NCBI Taxonomy" id="2161677"/>
    <lineage>
        <taxon>Bacteria</taxon>
        <taxon>Pseudomonadati</taxon>
        <taxon>Pseudomonadota</taxon>
        <taxon>Alphaproteobacteria</taxon>
        <taxon>Kordiimonadales</taxon>
        <taxon>Kordiimonadaceae</taxon>
        <taxon>Kordiimonas</taxon>
    </lineage>
</organism>
<sequence>MFQKIKRPRTILAVYADGFGLSHAVLNNPKALVAWGLKRATGDKNMACLREFVKLLNLVKPDVVVIEDIPHSQKKQRSRVYTLIAAMTETAIDQGFPIHFYSRNQIQDAFATKGAKTKHDIATVIGDMFPKLKGDVPSKRKPWEPEKPATSYFTATSLALTHFHFTPQG</sequence>
<keyword evidence="2" id="KW-1185">Reference proteome</keyword>
<reference evidence="2" key="1">
    <citation type="journal article" date="2019" name="Int. J. Syst. Evol. Microbiol.">
        <title>The Global Catalogue of Microorganisms (GCM) 10K type strain sequencing project: providing services to taxonomists for standard genome sequencing and annotation.</title>
        <authorList>
            <consortium name="The Broad Institute Genomics Platform"/>
            <consortium name="The Broad Institute Genome Sequencing Center for Infectious Disease"/>
            <person name="Wu L."/>
            <person name="Ma J."/>
        </authorList>
    </citation>
    <scope>NUCLEOTIDE SEQUENCE [LARGE SCALE GENOMIC DNA]</scope>
    <source>
        <strain evidence="2">KCTC 62164</strain>
    </source>
</reference>
<proteinExistence type="predicted"/>
<dbReference type="InterPro" id="IPR036397">
    <property type="entry name" value="RNaseH_sf"/>
</dbReference>
<dbReference type="Gene3D" id="3.30.420.10">
    <property type="entry name" value="Ribonuclease H-like superfamily/Ribonuclease H"/>
    <property type="match status" value="1"/>
</dbReference>
<dbReference type="EMBL" id="JBHRSL010000018">
    <property type="protein sequence ID" value="MFC3053285.1"/>
    <property type="molecule type" value="Genomic_DNA"/>
</dbReference>
<evidence type="ECO:0000313" key="1">
    <source>
        <dbReference type="EMBL" id="MFC3053285.1"/>
    </source>
</evidence>